<gene>
    <name evidence="1" type="primary">pduE</name>
    <name evidence="1" type="ORF">D8M06_17910</name>
</gene>
<dbReference type="PIRSF" id="PIRSF018505">
    <property type="entry name" value="Prpndl_dhdrts_sm"/>
    <property type="match status" value="1"/>
</dbReference>
<name>A0A494ZT09_9BACI</name>
<proteinExistence type="predicted"/>
<evidence type="ECO:0000313" key="2">
    <source>
        <dbReference type="Proteomes" id="UP000269301"/>
    </source>
</evidence>
<dbReference type="InterPro" id="IPR036091">
    <property type="entry name" value="Prodiol/glycerol_DeHase__sf_su"/>
</dbReference>
<dbReference type="InterPro" id="IPR003207">
    <property type="entry name" value="Ppandiol/glycerol_DeHydtase_su"/>
</dbReference>
<dbReference type="NCBIfam" id="NF011972">
    <property type="entry name" value="PRK15443.1-3"/>
    <property type="match status" value="1"/>
</dbReference>
<dbReference type="Gene3D" id="1.10.1510.20">
    <property type="entry name" value="Propanediol/glycerol dehydratase, small subunit"/>
    <property type="match status" value="1"/>
</dbReference>
<keyword evidence="2" id="KW-1185">Reference proteome</keyword>
<reference evidence="1 2" key="1">
    <citation type="journal article" date="2016" name="Int. J. Syst. Evol. Microbiol.">
        <title>Oceanobacillus halophilus sp. nov., a novel moderately halophilic bacterium from a hypersaline lake.</title>
        <authorList>
            <person name="Amoozegar M.A."/>
            <person name="Bagheri M."/>
            <person name="Makhdoumi A."/>
            <person name="Nikou M.M."/>
            <person name="Fazeli S.A.S."/>
            <person name="Schumann P."/>
            <person name="Sproer C."/>
            <person name="Sanchez-Porro C."/>
            <person name="Ventosa A."/>
        </authorList>
    </citation>
    <scope>NUCLEOTIDE SEQUENCE [LARGE SCALE GENOMIC DNA]</scope>
    <source>
        <strain evidence="1 2">DSM 23996</strain>
    </source>
</reference>
<dbReference type="AlphaFoldDB" id="A0A494ZT09"/>
<organism evidence="1 2">
    <name type="scientific">Oceanobacillus halophilus</name>
    <dbReference type="NCBI Taxonomy" id="930130"/>
    <lineage>
        <taxon>Bacteria</taxon>
        <taxon>Bacillati</taxon>
        <taxon>Bacillota</taxon>
        <taxon>Bacilli</taxon>
        <taxon>Bacillales</taxon>
        <taxon>Bacillaceae</taxon>
        <taxon>Oceanobacillus</taxon>
    </lineage>
</organism>
<dbReference type="Proteomes" id="UP000269301">
    <property type="component" value="Unassembled WGS sequence"/>
</dbReference>
<comment type="caution">
    <text evidence="1">The sequence shown here is derived from an EMBL/GenBank/DDBJ whole genome shotgun (WGS) entry which is preliminary data.</text>
</comment>
<dbReference type="Pfam" id="PF02287">
    <property type="entry name" value="Dehydratase_SU"/>
    <property type="match status" value="1"/>
</dbReference>
<dbReference type="SUPFAM" id="SSF47148">
    <property type="entry name" value="Diol dehydratase, gamma subunit"/>
    <property type="match status" value="1"/>
</dbReference>
<sequence length="168" mass="19006">MNEKLLEEMIKEVISSMGNGENAPATPKITKDRLTTEDYPIQEKHPEMIKTPTDIPLDEITMDKVVNGDITSKDIRVAPETLELQAQVAESAGRIPLAKNLRRAAELAVIPDTRILEVYNALRPNRSTKEELLAIADELEYQYKAKINANFVREAADVYMERDILRVD</sequence>
<accession>A0A494ZT09</accession>
<evidence type="ECO:0000313" key="1">
    <source>
        <dbReference type="EMBL" id="RKQ29255.1"/>
    </source>
</evidence>
<dbReference type="OrthoDB" id="3732589at2"/>
<dbReference type="RefSeq" id="WP_121205957.1">
    <property type="nucleotide sequence ID" value="NZ_RBZP01000025.1"/>
</dbReference>
<protein>
    <submittedName>
        <fullName evidence="1">Diol dehydratase small subunit</fullName>
    </submittedName>
</protein>
<dbReference type="EMBL" id="RBZP01000025">
    <property type="protein sequence ID" value="RKQ29255.1"/>
    <property type="molecule type" value="Genomic_DNA"/>
</dbReference>